<dbReference type="InterPro" id="IPR010502">
    <property type="entry name" value="Carb-bd_dom_fam9"/>
</dbReference>
<dbReference type="Gene3D" id="2.60.40.1190">
    <property type="match status" value="2"/>
</dbReference>
<dbReference type="SUPFAM" id="SSF49344">
    <property type="entry name" value="CBD9-like"/>
    <property type="match status" value="2"/>
</dbReference>
<evidence type="ECO:0000256" key="3">
    <source>
        <dbReference type="SAM" id="SignalP"/>
    </source>
</evidence>
<dbReference type="HOGENOM" id="CLU_256963_0_0_0"/>
<sequence length="1356" mass="152275">MRKWLFTVFIGMGLLGMALDALSQQTNNYELRAVPAPGKVVIDGKLNDWDLSGKILICYDVRRLINSHSAIAAAMYDKNYLYFAFHIKDKSPMVNHIDPNTQPGEGWKSDCVQIRLQSDRICHITAWYFTDRKQPCMQIHYGMWDKSDPDYADLNDALSRGAKEAFLKDTDGNGYTQELAIPWKLITKSGKPPKPGDVWRLGLEIFWGSPSGKDWPELRYADVVNPQRMQREFFWTTPEAWGSLRFMAKGNLSPSSSLQLLSDAERLEKMEYSTRGPVAIKYYLPFDAGVTLVIEKPDGTRVKNLISDYPRKKGYNIDYWDGTDDNGKLVGPGEYRVRGLYHAPLDIRYEFAYGNPGNPPYDNSTGTGGWLSNHADPFAITTDQEGVYVACPYAEGACAVMKMDYKGQRQWGIPGISAGPLAVQNGYLYVLLGGAHPSTIWGIPENEVAIRRIDARTGKFAPWSDGKDTHAIATLPPIEKWWKPRRPEGEVVATHGFNADWCQRQTMGLAIGGGKLYASLYYENKIIVVNLDEGKAIGEIAIERPAGLACDKAGRLYAISGKRVVRIEENGNISPIVTSGLSAPVGLALDSMGNLYVSDWGDAMCVKKFSPEGQLLLTIGKLGGRPLNGPYDPEGMFRPFELAVDAEGRLWVAEYDSSPRRISVWDTQTGKFLKEFCGTTHYGSMGAFINRLNPRMAFVLGNICELNWDKGLWRVIGTLHRPAAPNDLFHLDPDPFANLRMEVINYKGRKLLIANDSFTTIIAELHDTYAKPLCAMGSLIELYRTGEEWPDIILKNLVDDPKRLEELKRKYPRAFNGLDPLFGPDVYYMLAEPDVRSMYLWIDKNGNGLVDEGEMRFFRKDELGGMRLWGRGWQTAYDGELNLYFSGKSKDGKRLQLWCLPLKGWNEVGAPIYDPHDAKKIVDMPVAGFPDSFSWADKEGKVLLGENPMMLFSPEGKLLWSYPNPWPGEHGAFTAPHSKRGRVIGPLFVCGSVEVGHGVGEVFALRGVMGETYFMTIDGLYIANLFQDARGAPDALPDEPRRGMSIKDCTAGGEPFNGNFFQNPIDGHYYLEGPVGSCREASVVARVMGLANIHRLTTQRIIFSRADYAKAEKLFRERAKEEAQRRTLAITRMKKAIEGVPSYDDFDWSDPRVASWSYDMNHSVERATWSYDDKNLYIAFQGVADDTPMINNGQDWQLLFKTGDALLFELRTTPDNDSPNVLPGDIRLLFSVFHGEPIAVLYNYKVPGTTQPYRFSSPVGTTLIDQVEILKDAKVVFDRGSDNYSARIVIPLADIGFKPEKGKYYRGDFGVIYSDKLGKTDELRMFWSNPLGAMISDVFSESQINPSYWGKFQVEE</sequence>
<evidence type="ECO:0000313" key="6">
    <source>
        <dbReference type="Proteomes" id="UP000014227"/>
    </source>
</evidence>
<feature type="repeat" description="NHL" evidence="2">
    <location>
        <begin position="581"/>
        <end position="612"/>
    </location>
</feature>
<organism evidence="5 6">
    <name type="scientific">Chthonomonas calidirosea (strain DSM 23976 / ICMP 18418 / T49)</name>
    <dbReference type="NCBI Taxonomy" id="1303518"/>
    <lineage>
        <taxon>Bacteria</taxon>
        <taxon>Bacillati</taxon>
        <taxon>Armatimonadota</taxon>
        <taxon>Chthonomonadia</taxon>
        <taxon>Chthonomonadales</taxon>
        <taxon>Chthonomonadaceae</taxon>
        <taxon>Chthonomonas</taxon>
    </lineage>
</organism>
<evidence type="ECO:0000259" key="4">
    <source>
        <dbReference type="Pfam" id="PF06452"/>
    </source>
</evidence>
<dbReference type="Gene3D" id="2.60.40.4070">
    <property type="match status" value="1"/>
</dbReference>
<dbReference type="EMBL" id="HF951689">
    <property type="protein sequence ID" value="CCW35955.1"/>
    <property type="molecule type" value="Genomic_DNA"/>
</dbReference>
<evidence type="ECO:0000313" key="5">
    <source>
        <dbReference type="EMBL" id="CCW35955.1"/>
    </source>
</evidence>
<reference evidence="6" key="1">
    <citation type="submission" date="2013-03" db="EMBL/GenBank/DDBJ databases">
        <title>Genome sequence of Chthonomonas calidirosea, the first sequenced genome from the Armatimonadetes phylum (formally candidate division OP10).</title>
        <authorList>
            <person name="Lee K.C.Y."/>
            <person name="Morgan X.C."/>
            <person name="Dunfield P.F."/>
            <person name="Tamas I."/>
            <person name="Houghton K.M."/>
            <person name="Vyssotski M."/>
            <person name="Ryan J.L.J."/>
            <person name="Lagutin K."/>
            <person name="McDonald I.R."/>
            <person name="Stott M.B."/>
        </authorList>
    </citation>
    <scope>NUCLEOTIDE SEQUENCE [LARGE SCALE GENOMIC DNA]</scope>
    <source>
        <strain evidence="6">DSM 23976 / ICMP 18418 / T49</strain>
    </source>
</reference>
<dbReference type="SUPFAM" id="SSF63825">
    <property type="entry name" value="YWTD domain"/>
    <property type="match status" value="1"/>
</dbReference>
<dbReference type="Pfam" id="PF06452">
    <property type="entry name" value="CBM9_1"/>
    <property type="match status" value="1"/>
</dbReference>
<dbReference type="GO" id="GO:0008270">
    <property type="term" value="F:zinc ion binding"/>
    <property type="evidence" value="ECO:0007669"/>
    <property type="project" value="UniProtKB-KW"/>
</dbReference>
<dbReference type="InterPro" id="IPR050952">
    <property type="entry name" value="TRIM-NHL_E3_ligases"/>
</dbReference>
<keyword evidence="1" id="KW-0677">Repeat</keyword>
<dbReference type="CDD" id="cd05819">
    <property type="entry name" value="NHL"/>
    <property type="match status" value="1"/>
</dbReference>
<dbReference type="InterPro" id="IPR011041">
    <property type="entry name" value="Quinoprot_gluc/sorb_DH_b-prop"/>
</dbReference>
<keyword evidence="6" id="KW-1185">Reference proteome</keyword>
<feature type="domain" description="Carbohydrate-binding" evidence="4">
    <location>
        <begin position="68"/>
        <end position="244"/>
    </location>
</feature>
<feature type="signal peptide" evidence="3">
    <location>
        <begin position="1"/>
        <end position="23"/>
    </location>
</feature>
<dbReference type="Proteomes" id="UP000014227">
    <property type="component" value="Chromosome I"/>
</dbReference>
<dbReference type="InterPro" id="IPR011042">
    <property type="entry name" value="6-blade_b-propeller_TolB-like"/>
</dbReference>
<evidence type="ECO:0000256" key="2">
    <source>
        <dbReference type="PROSITE-ProRule" id="PRU00504"/>
    </source>
</evidence>
<accession>S0EX19</accession>
<dbReference type="PANTHER" id="PTHR24104">
    <property type="entry name" value="E3 UBIQUITIN-PROTEIN LIGASE NHLRC1-RELATED"/>
    <property type="match status" value="1"/>
</dbReference>
<keyword evidence="3" id="KW-0732">Signal</keyword>
<dbReference type="GO" id="GO:0004553">
    <property type="term" value="F:hydrolase activity, hydrolyzing O-glycosyl compounds"/>
    <property type="evidence" value="ECO:0007669"/>
    <property type="project" value="InterPro"/>
</dbReference>
<dbReference type="GO" id="GO:0016052">
    <property type="term" value="P:carbohydrate catabolic process"/>
    <property type="evidence" value="ECO:0007669"/>
    <property type="project" value="InterPro"/>
</dbReference>
<dbReference type="InterPro" id="IPR001258">
    <property type="entry name" value="NHL_repeat"/>
</dbReference>
<dbReference type="SUPFAM" id="SSF50952">
    <property type="entry name" value="Soluble quinoprotein glucose dehydrogenase"/>
    <property type="match status" value="1"/>
</dbReference>
<dbReference type="KEGG" id="ccz:CCALI_02148"/>
<dbReference type="GO" id="GO:0030246">
    <property type="term" value="F:carbohydrate binding"/>
    <property type="evidence" value="ECO:0007669"/>
    <property type="project" value="InterPro"/>
</dbReference>
<dbReference type="InParanoid" id="S0EX19"/>
<dbReference type="OrthoDB" id="174393at2"/>
<dbReference type="InterPro" id="IPR018247">
    <property type="entry name" value="EF_Hand_1_Ca_BS"/>
</dbReference>
<proteinExistence type="predicted"/>
<name>S0EX19_CHTCT</name>
<dbReference type="PROSITE" id="PS51125">
    <property type="entry name" value="NHL"/>
    <property type="match status" value="1"/>
</dbReference>
<gene>
    <name evidence="5" type="ORF">CCALI_02148</name>
</gene>
<dbReference type="PROSITE" id="PS00018">
    <property type="entry name" value="EF_HAND_1"/>
    <property type="match status" value="1"/>
</dbReference>
<evidence type="ECO:0000256" key="1">
    <source>
        <dbReference type="ARBA" id="ARBA00022737"/>
    </source>
</evidence>
<feature type="chain" id="PRO_5004496546" description="Carbohydrate-binding domain-containing protein" evidence="3">
    <location>
        <begin position="24"/>
        <end position="1356"/>
    </location>
</feature>
<protein>
    <recommendedName>
        <fullName evidence="4">Carbohydrate-binding domain-containing protein</fullName>
    </recommendedName>
</protein>
<dbReference type="eggNOG" id="COG3391">
    <property type="taxonomic scope" value="Bacteria"/>
</dbReference>
<dbReference type="Gene3D" id="2.120.10.30">
    <property type="entry name" value="TolB, C-terminal domain"/>
    <property type="match status" value="1"/>
</dbReference>
<dbReference type="PANTHER" id="PTHR24104:SF25">
    <property type="entry name" value="PROTEIN LIN-41"/>
    <property type="match status" value="1"/>
</dbReference>
<dbReference type="PATRIC" id="fig|1303518.3.peg.2224"/>